<evidence type="ECO:0000256" key="1">
    <source>
        <dbReference type="SAM" id="Phobius"/>
    </source>
</evidence>
<dbReference type="Proteomes" id="UP001432027">
    <property type="component" value="Unassembled WGS sequence"/>
</dbReference>
<protein>
    <recommendedName>
        <fullName evidence="4">Membrane transporter</fullName>
    </recommendedName>
</protein>
<feature type="non-terminal residue" evidence="2">
    <location>
        <position position="87"/>
    </location>
</feature>
<reference evidence="2" key="1">
    <citation type="submission" date="2023-10" db="EMBL/GenBank/DDBJ databases">
        <title>Genome assembly of Pristionchus species.</title>
        <authorList>
            <person name="Yoshida K."/>
            <person name="Sommer R.J."/>
        </authorList>
    </citation>
    <scope>NUCLEOTIDE SEQUENCE</scope>
    <source>
        <strain evidence="2">RS0144</strain>
    </source>
</reference>
<evidence type="ECO:0008006" key="4">
    <source>
        <dbReference type="Google" id="ProtNLM"/>
    </source>
</evidence>
<feature type="transmembrane region" description="Helical" evidence="1">
    <location>
        <begin position="55"/>
        <end position="76"/>
    </location>
</feature>
<accession>A0AAV5UDU8</accession>
<evidence type="ECO:0000313" key="2">
    <source>
        <dbReference type="EMBL" id="GMT04179.1"/>
    </source>
</evidence>
<organism evidence="2 3">
    <name type="scientific">Pristionchus entomophagus</name>
    <dbReference type="NCBI Taxonomy" id="358040"/>
    <lineage>
        <taxon>Eukaryota</taxon>
        <taxon>Metazoa</taxon>
        <taxon>Ecdysozoa</taxon>
        <taxon>Nematoda</taxon>
        <taxon>Chromadorea</taxon>
        <taxon>Rhabditida</taxon>
        <taxon>Rhabditina</taxon>
        <taxon>Diplogasteromorpha</taxon>
        <taxon>Diplogasteroidea</taxon>
        <taxon>Neodiplogasteridae</taxon>
        <taxon>Pristionchus</taxon>
    </lineage>
</organism>
<keyword evidence="1" id="KW-1133">Transmembrane helix</keyword>
<evidence type="ECO:0000313" key="3">
    <source>
        <dbReference type="Proteomes" id="UP001432027"/>
    </source>
</evidence>
<dbReference type="EMBL" id="BTSX01000006">
    <property type="protein sequence ID" value="GMT04179.1"/>
    <property type="molecule type" value="Genomic_DNA"/>
</dbReference>
<comment type="caution">
    <text evidence="2">The sequence shown here is derived from an EMBL/GenBank/DDBJ whole genome shotgun (WGS) entry which is preliminary data.</text>
</comment>
<keyword evidence="1" id="KW-0472">Membrane</keyword>
<keyword evidence="3" id="KW-1185">Reference proteome</keyword>
<proteinExistence type="predicted"/>
<keyword evidence="1" id="KW-0812">Transmembrane</keyword>
<sequence length="87" mass="9300">MILPSSSRASAVALSHLIPGINSIPSAQIMGMAMDAIRGDSTLPYDRFHAFQLGMFYSSSFMAASALCGFALIFFFPGDCEKAEEQG</sequence>
<gene>
    <name evidence="2" type="ORF">PENTCL1PPCAC_26353</name>
</gene>
<dbReference type="AlphaFoldDB" id="A0AAV5UDU8"/>
<name>A0AAV5UDU8_9BILA</name>